<dbReference type="GO" id="GO:0008168">
    <property type="term" value="F:methyltransferase activity"/>
    <property type="evidence" value="ECO:0007669"/>
    <property type="project" value="UniProtKB-KW"/>
</dbReference>
<gene>
    <name evidence="2" type="ORF">E6C76_08965</name>
</gene>
<feature type="domain" description="Methyltransferase FkbM" evidence="1">
    <location>
        <begin position="244"/>
        <end position="382"/>
    </location>
</feature>
<name>A0A4S4AZT8_9RHOO</name>
<comment type="caution">
    <text evidence="2">The sequence shown here is derived from an EMBL/GenBank/DDBJ whole genome shotgun (WGS) entry which is preliminary data.</text>
</comment>
<dbReference type="RefSeq" id="WP_136347887.1">
    <property type="nucleotide sequence ID" value="NZ_SSOC01000003.1"/>
</dbReference>
<dbReference type="Pfam" id="PF05050">
    <property type="entry name" value="Methyltransf_21"/>
    <property type="match status" value="1"/>
</dbReference>
<evidence type="ECO:0000259" key="1">
    <source>
        <dbReference type="Pfam" id="PF05050"/>
    </source>
</evidence>
<evidence type="ECO:0000313" key="3">
    <source>
        <dbReference type="Proteomes" id="UP000308430"/>
    </source>
</evidence>
<dbReference type="OrthoDB" id="5329963at2"/>
<keyword evidence="2" id="KW-0489">Methyltransferase</keyword>
<dbReference type="GO" id="GO:0032259">
    <property type="term" value="P:methylation"/>
    <property type="evidence" value="ECO:0007669"/>
    <property type="project" value="UniProtKB-KW"/>
</dbReference>
<proteinExistence type="predicted"/>
<evidence type="ECO:0000313" key="2">
    <source>
        <dbReference type="EMBL" id="THF65681.1"/>
    </source>
</evidence>
<reference evidence="2 3" key="1">
    <citation type="submission" date="2019-04" db="EMBL/GenBank/DDBJ databases">
        <title>Azoarcus nasutitermitis sp. nov. isolated from termite nest.</title>
        <authorList>
            <person name="Lin S.-Y."/>
            <person name="Hameed A."/>
            <person name="Hsu Y.-H."/>
            <person name="Young C.-C."/>
        </authorList>
    </citation>
    <scope>NUCLEOTIDE SEQUENCE [LARGE SCALE GENOMIC DNA]</scope>
    <source>
        <strain evidence="2 3">CC-YHH838</strain>
    </source>
</reference>
<dbReference type="AlphaFoldDB" id="A0A4S4AZT8"/>
<accession>A0A4S4AZT8</accession>
<protein>
    <submittedName>
        <fullName evidence="2">FkbM family methyltransferase</fullName>
    </submittedName>
</protein>
<organism evidence="2 3">
    <name type="scientific">Pseudothauera nasutitermitis</name>
    <dbReference type="NCBI Taxonomy" id="2565930"/>
    <lineage>
        <taxon>Bacteria</taxon>
        <taxon>Pseudomonadati</taxon>
        <taxon>Pseudomonadota</taxon>
        <taxon>Betaproteobacteria</taxon>
        <taxon>Rhodocyclales</taxon>
        <taxon>Zoogloeaceae</taxon>
        <taxon>Pseudothauera</taxon>
    </lineage>
</organism>
<dbReference type="InterPro" id="IPR006342">
    <property type="entry name" value="FkbM_mtfrase"/>
</dbReference>
<dbReference type="EMBL" id="SSOC01000003">
    <property type="protein sequence ID" value="THF65681.1"/>
    <property type="molecule type" value="Genomic_DNA"/>
</dbReference>
<keyword evidence="3" id="KW-1185">Reference proteome</keyword>
<keyword evidence="2" id="KW-0808">Transferase</keyword>
<dbReference type="Proteomes" id="UP000308430">
    <property type="component" value="Unassembled WGS sequence"/>
</dbReference>
<dbReference type="NCBIfam" id="TIGR01444">
    <property type="entry name" value="fkbM_fam"/>
    <property type="match status" value="1"/>
</dbReference>
<dbReference type="Gene3D" id="3.40.50.20">
    <property type="match status" value="1"/>
</dbReference>
<sequence>MNDILSRISGIVDAAAGTPGFLEAVFGEHLGEARSGRMPVVVFGAGGLGREMNDTLRKHGIAAVAFCDNGPGKAGTRVDELPVISFADLRAHHRDSLVVIAALRHRDSIARQLREAGFPDAHIRCQDDTADFIYMYATVGTQALFQIHEAQCRPRTCLERFIDDQALIADAHDLLDDEKSKKLLIAKLALMASAGNFSLFSDFIRNFSEPYRDFGLTGYEGTPEDHYYFNSDVLAPENDEIYVDVGAYDGDTIVTFAEACRARGITWRKVIAFEPDTACHDRLLRTAAAYPEVHCQPLGVWSNTCRLRFLSSGTAVHDQAAAIASNGDVDIEVTSLDDFLAGERVTLIKADPGGNIIPEVLLGARETIRRHKPKLVIGAYHGVASIYALPIQIKALWPGYRIALRHNTLHLCDTDLYAVPEWAGEEERHEHT</sequence>
<dbReference type="InterPro" id="IPR029063">
    <property type="entry name" value="SAM-dependent_MTases_sf"/>
</dbReference>
<dbReference type="SUPFAM" id="SSF53335">
    <property type="entry name" value="S-adenosyl-L-methionine-dependent methyltransferases"/>
    <property type="match status" value="1"/>
</dbReference>
<dbReference type="Gene3D" id="3.40.50.150">
    <property type="entry name" value="Vaccinia Virus protein VP39"/>
    <property type="match status" value="1"/>
</dbReference>